<organism evidence="3 4">
    <name type="scientific">Altererythrobacter xiamenensis</name>
    <dbReference type="NCBI Taxonomy" id="1316679"/>
    <lineage>
        <taxon>Bacteria</taxon>
        <taxon>Pseudomonadati</taxon>
        <taxon>Pseudomonadota</taxon>
        <taxon>Alphaproteobacteria</taxon>
        <taxon>Sphingomonadales</taxon>
        <taxon>Erythrobacteraceae</taxon>
        <taxon>Altererythrobacter</taxon>
    </lineage>
</organism>
<dbReference type="InterPro" id="IPR002744">
    <property type="entry name" value="MIP18-like"/>
</dbReference>
<dbReference type="Gene3D" id="3.30.300.130">
    <property type="entry name" value="Fe-S cluster assembly (FSCA)"/>
    <property type="match status" value="1"/>
</dbReference>
<dbReference type="NCBIfam" id="TIGR02945">
    <property type="entry name" value="SUF_assoc"/>
    <property type="match status" value="1"/>
</dbReference>
<dbReference type="InterPro" id="IPR014291">
    <property type="entry name" value="SUF_FeS_clus_asmbl-assoc"/>
</dbReference>
<proteinExistence type="predicted"/>
<sequence>MNKPSDEKDFVAAPSPTEQVVEKAPEKPPRARVEDAVDPDAETAPESMGAKLERKRDYLEGFLAKKPENVAPGEPGGDLHEAVISALKEIYDPEIPVNIYDLGLIYGVEITEEKDALVTMTLTTPHCPVAESMPGEVELRAASVPGVRDAEVSLVWDPPWGPDKMTDEARLELGML</sequence>
<evidence type="ECO:0000313" key="4">
    <source>
        <dbReference type="Proteomes" id="UP000194420"/>
    </source>
</evidence>
<dbReference type="PANTHER" id="PTHR42831">
    <property type="entry name" value="FE-S PROTEIN MATURATION AUXILIARY FACTOR YITW"/>
    <property type="match status" value="1"/>
</dbReference>
<evidence type="ECO:0000256" key="1">
    <source>
        <dbReference type="SAM" id="MobiDB-lite"/>
    </source>
</evidence>
<gene>
    <name evidence="3" type="ORF">SAMN06297468_1201</name>
</gene>
<dbReference type="SUPFAM" id="SSF117916">
    <property type="entry name" value="Fe-S cluster assembly (FSCA) domain-like"/>
    <property type="match status" value="1"/>
</dbReference>
<dbReference type="Proteomes" id="UP000194420">
    <property type="component" value="Unassembled WGS sequence"/>
</dbReference>
<feature type="domain" description="MIP18 family-like" evidence="2">
    <location>
        <begin position="81"/>
        <end position="153"/>
    </location>
</feature>
<evidence type="ECO:0000259" key="2">
    <source>
        <dbReference type="Pfam" id="PF01883"/>
    </source>
</evidence>
<dbReference type="EMBL" id="FXWG01000002">
    <property type="protein sequence ID" value="SMQ68931.1"/>
    <property type="molecule type" value="Genomic_DNA"/>
</dbReference>
<protein>
    <submittedName>
        <fullName evidence="3">FeS assembly SUF system protein</fullName>
    </submittedName>
</protein>
<accession>A0A1Y6F5U9</accession>
<dbReference type="RefSeq" id="WP_086437152.1">
    <property type="nucleotide sequence ID" value="NZ_FXWG01000002.1"/>
</dbReference>
<dbReference type="PANTHER" id="PTHR42831:SF1">
    <property type="entry name" value="FE-S PROTEIN MATURATION AUXILIARY FACTOR YITW"/>
    <property type="match status" value="1"/>
</dbReference>
<feature type="region of interest" description="Disordered" evidence="1">
    <location>
        <begin position="1"/>
        <end position="52"/>
    </location>
</feature>
<dbReference type="Pfam" id="PF01883">
    <property type="entry name" value="FeS_assembly_P"/>
    <property type="match status" value="1"/>
</dbReference>
<dbReference type="InterPro" id="IPR034904">
    <property type="entry name" value="FSCA_dom_sf"/>
</dbReference>
<name>A0A1Y6F5U9_9SPHN</name>
<dbReference type="OrthoDB" id="9805360at2"/>
<dbReference type="AlphaFoldDB" id="A0A1Y6F5U9"/>
<keyword evidence="4" id="KW-1185">Reference proteome</keyword>
<feature type="compositionally biased region" description="Basic and acidic residues" evidence="1">
    <location>
        <begin position="1"/>
        <end position="10"/>
    </location>
</feature>
<evidence type="ECO:0000313" key="3">
    <source>
        <dbReference type="EMBL" id="SMQ68931.1"/>
    </source>
</evidence>
<feature type="compositionally biased region" description="Basic and acidic residues" evidence="1">
    <location>
        <begin position="20"/>
        <end position="35"/>
    </location>
</feature>
<reference evidence="4" key="1">
    <citation type="submission" date="2017-04" db="EMBL/GenBank/DDBJ databases">
        <authorList>
            <person name="Varghese N."/>
            <person name="Submissions S."/>
        </authorList>
    </citation>
    <scope>NUCLEOTIDE SEQUENCE [LARGE SCALE GENOMIC DNA]</scope>
</reference>
<dbReference type="InterPro" id="IPR052339">
    <property type="entry name" value="Fe-S_Maturation_MIP18"/>
</dbReference>